<sequence>MEASGRPAIRGVFFARPSAAPWRLLMFLCLTGGGGLGFPSLPSWQWCRFPRQQRITSSQVSLLGRRLVGGTIKTTNTPAYLHTHAIYNYFIDTIGIALLRRWERSVLSGPANSQQVGGVGRSEGWPAQIGKPMDSTSQKYLFSLPSPTFLFRKSGVRWSILIVAHSRGTLPAGTTTNIMTAC</sequence>
<dbReference type="AlphaFoldDB" id="A0AA40F161"/>
<evidence type="ECO:0000313" key="1">
    <source>
        <dbReference type="EMBL" id="KAK0749299.1"/>
    </source>
</evidence>
<gene>
    <name evidence="1" type="ORF">B0T18DRAFT_101998</name>
</gene>
<organism evidence="1 2">
    <name type="scientific">Schizothecium vesticola</name>
    <dbReference type="NCBI Taxonomy" id="314040"/>
    <lineage>
        <taxon>Eukaryota</taxon>
        <taxon>Fungi</taxon>
        <taxon>Dikarya</taxon>
        <taxon>Ascomycota</taxon>
        <taxon>Pezizomycotina</taxon>
        <taxon>Sordariomycetes</taxon>
        <taxon>Sordariomycetidae</taxon>
        <taxon>Sordariales</taxon>
        <taxon>Schizotheciaceae</taxon>
        <taxon>Schizothecium</taxon>
    </lineage>
</organism>
<reference evidence="1" key="1">
    <citation type="submission" date="2023-06" db="EMBL/GenBank/DDBJ databases">
        <title>Genome-scale phylogeny and comparative genomics of the fungal order Sordariales.</title>
        <authorList>
            <consortium name="Lawrence Berkeley National Laboratory"/>
            <person name="Hensen N."/>
            <person name="Bonometti L."/>
            <person name="Westerberg I."/>
            <person name="Brannstrom I.O."/>
            <person name="Guillou S."/>
            <person name="Cros-Aarteil S."/>
            <person name="Calhoun S."/>
            <person name="Haridas S."/>
            <person name="Kuo A."/>
            <person name="Mondo S."/>
            <person name="Pangilinan J."/>
            <person name="Riley R."/>
            <person name="LaButti K."/>
            <person name="Andreopoulos B."/>
            <person name="Lipzen A."/>
            <person name="Chen C."/>
            <person name="Yanf M."/>
            <person name="Daum C."/>
            <person name="Ng V."/>
            <person name="Clum A."/>
            <person name="Steindorff A."/>
            <person name="Ohm R."/>
            <person name="Martin F."/>
            <person name="Silar P."/>
            <person name="Natvig D."/>
            <person name="Lalanne C."/>
            <person name="Gautier V."/>
            <person name="Ament-velasquez S.L."/>
            <person name="Kruys A."/>
            <person name="Hutchinson M.I."/>
            <person name="Powell A.J."/>
            <person name="Barry K."/>
            <person name="Miller A.N."/>
            <person name="Grigoriev I.V."/>
            <person name="Debuchy R."/>
            <person name="Gladieux P."/>
            <person name="Thoren M.H."/>
            <person name="Johannesson H."/>
        </authorList>
    </citation>
    <scope>NUCLEOTIDE SEQUENCE</scope>
    <source>
        <strain evidence="1">SMH3187-1</strain>
    </source>
</reference>
<accession>A0AA40F161</accession>
<dbReference type="EMBL" id="JAUKUD010000003">
    <property type="protein sequence ID" value="KAK0749299.1"/>
    <property type="molecule type" value="Genomic_DNA"/>
</dbReference>
<protein>
    <submittedName>
        <fullName evidence="1">Uncharacterized protein</fullName>
    </submittedName>
</protein>
<dbReference type="Proteomes" id="UP001172155">
    <property type="component" value="Unassembled WGS sequence"/>
</dbReference>
<proteinExistence type="predicted"/>
<evidence type="ECO:0000313" key="2">
    <source>
        <dbReference type="Proteomes" id="UP001172155"/>
    </source>
</evidence>
<name>A0AA40F161_9PEZI</name>
<keyword evidence="2" id="KW-1185">Reference proteome</keyword>
<comment type="caution">
    <text evidence="1">The sequence shown here is derived from an EMBL/GenBank/DDBJ whole genome shotgun (WGS) entry which is preliminary data.</text>
</comment>